<dbReference type="PROSITE" id="PS52029">
    <property type="entry name" value="LD_TPASE"/>
    <property type="match status" value="1"/>
</dbReference>
<dbReference type="PANTHER" id="PTHR30582">
    <property type="entry name" value="L,D-TRANSPEPTIDASE"/>
    <property type="match status" value="1"/>
</dbReference>
<evidence type="ECO:0000256" key="1">
    <source>
        <dbReference type="ARBA" id="ARBA00004752"/>
    </source>
</evidence>
<keyword evidence="6 7" id="KW-0961">Cell wall biogenesis/degradation</keyword>
<dbReference type="RefSeq" id="WP_107673318.1">
    <property type="nucleotide sequence ID" value="NZ_PZKE01000008.1"/>
</dbReference>
<dbReference type="EMBL" id="PZKE01000008">
    <property type="protein sequence ID" value="PTE14247.1"/>
    <property type="molecule type" value="Genomic_DNA"/>
</dbReference>
<dbReference type="Pfam" id="PF03734">
    <property type="entry name" value="YkuD"/>
    <property type="match status" value="1"/>
</dbReference>
<evidence type="ECO:0000256" key="6">
    <source>
        <dbReference type="ARBA" id="ARBA00023316"/>
    </source>
</evidence>
<feature type="signal peptide" evidence="8">
    <location>
        <begin position="1"/>
        <end position="22"/>
    </location>
</feature>
<comment type="similarity">
    <text evidence="2">Belongs to the YkuD family.</text>
</comment>
<reference evidence="10 11" key="1">
    <citation type="submission" date="2018-03" db="EMBL/GenBank/DDBJ databases">
        <title>Rhodobacter blasticus.</title>
        <authorList>
            <person name="Meyer T.E."/>
            <person name="Miller S."/>
            <person name="Lodha T."/>
            <person name="Gandham S."/>
            <person name="Chintalapati S."/>
            <person name="Chintalapati V.R."/>
        </authorList>
    </citation>
    <scope>NUCLEOTIDE SEQUENCE [LARGE SCALE GENOMIC DNA]</scope>
    <source>
        <strain evidence="10 11">DSM 2131</strain>
    </source>
</reference>
<dbReference type="GO" id="GO:0018104">
    <property type="term" value="P:peptidoglycan-protein cross-linking"/>
    <property type="evidence" value="ECO:0007669"/>
    <property type="project" value="TreeGrafter"/>
</dbReference>
<dbReference type="GO" id="GO:0016740">
    <property type="term" value="F:transferase activity"/>
    <property type="evidence" value="ECO:0007669"/>
    <property type="project" value="UniProtKB-KW"/>
</dbReference>
<evidence type="ECO:0000256" key="3">
    <source>
        <dbReference type="ARBA" id="ARBA00022679"/>
    </source>
</evidence>
<feature type="domain" description="L,D-TPase catalytic" evidence="9">
    <location>
        <begin position="25"/>
        <end position="140"/>
    </location>
</feature>
<dbReference type="UniPathway" id="UPA00219"/>
<comment type="pathway">
    <text evidence="1 7">Cell wall biogenesis; peptidoglycan biosynthesis.</text>
</comment>
<sequence>MRKVGAALILGLALAMAGPARAERLEVRVSISQQKMLVYHEGRLLYDWPVSTAGRGSVTPAGIYKPEFLSKNHRSRRYNNAPMPFAIFYDGNYAIHGTTHLKKLGRPASHGCVRLHPDNAKILFQMVKWEGMDNMRISIVQ</sequence>
<dbReference type="AlphaFoldDB" id="A0A2T4J8U4"/>
<keyword evidence="3" id="KW-0808">Transferase</keyword>
<dbReference type="InterPro" id="IPR038063">
    <property type="entry name" value="Transpep_catalytic_dom"/>
</dbReference>
<evidence type="ECO:0000256" key="4">
    <source>
        <dbReference type="ARBA" id="ARBA00022960"/>
    </source>
</evidence>
<dbReference type="InterPro" id="IPR050979">
    <property type="entry name" value="LD-transpeptidase"/>
</dbReference>
<keyword evidence="4 7" id="KW-0133">Cell shape</keyword>
<dbReference type="Proteomes" id="UP000241362">
    <property type="component" value="Unassembled WGS sequence"/>
</dbReference>
<protein>
    <recommendedName>
        <fullName evidence="9">L,D-TPase catalytic domain-containing protein</fullName>
    </recommendedName>
</protein>
<organism evidence="10 11">
    <name type="scientific">Fuscovulum blasticum DSM 2131</name>
    <dbReference type="NCBI Taxonomy" id="1188250"/>
    <lineage>
        <taxon>Bacteria</taxon>
        <taxon>Pseudomonadati</taxon>
        <taxon>Pseudomonadota</taxon>
        <taxon>Alphaproteobacteria</taxon>
        <taxon>Rhodobacterales</taxon>
        <taxon>Paracoccaceae</taxon>
        <taxon>Pseudogemmobacter</taxon>
    </lineage>
</organism>
<gene>
    <name evidence="10" type="ORF">C5F44_09600</name>
</gene>
<comment type="caution">
    <text evidence="10">The sequence shown here is derived from an EMBL/GenBank/DDBJ whole genome shotgun (WGS) entry which is preliminary data.</text>
</comment>
<name>A0A2T4J8U4_FUSBL</name>
<keyword evidence="11" id="KW-1185">Reference proteome</keyword>
<feature type="active site" description="Proton donor/acceptor" evidence="7">
    <location>
        <position position="96"/>
    </location>
</feature>
<keyword evidence="8" id="KW-0732">Signal</keyword>
<evidence type="ECO:0000256" key="8">
    <source>
        <dbReference type="SAM" id="SignalP"/>
    </source>
</evidence>
<dbReference type="CDD" id="cd16913">
    <property type="entry name" value="YkuD_like"/>
    <property type="match status" value="1"/>
</dbReference>
<evidence type="ECO:0000256" key="7">
    <source>
        <dbReference type="PROSITE-ProRule" id="PRU01373"/>
    </source>
</evidence>
<feature type="active site" description="Nucleophile" evidence="7">
    <location>
        <position position="112"/>
    </location>
</feature>
<dbReference type="SUPFAM" id="SSF141523">
    <property type="entry name" value="L,D-transpeptidase catalytic domain-like"/>
    <property type="match status" value="1"/>
</dbReference>
<evidence type="ECO:0000256" key="5">
    <source>
        <dbReference type="ARBA" id="ARBA00022984"/>
    </source>
</evidence>
<proteinExistence type="inferred from homology"/>
<evidence type="ECO:0000313" key="11">
    <source>
        <dbReference type="Proteomes" id="UP000241362"/>
    </source>
</evidence>
<keyword evidence="5 7" id="KW-0573">Peptidoglycan synthesis</keyword>
<dbReference type="GO" id="GO:0005576">
    <property type="term" value="C:extracellular region"/>
    <property type="evidence" value="ECO:0007669"/>
    <property type="project" value="TreeGrafter"/>
</dbReference>
<evidence type="ECO:0000313" key="10">
    <source>
        <dbReference type="EMBL" id="PTE14247.1"/>
    </source>
</evidence>
<accession>A0A2T4J8U4</accession>
<evidence type="ECO:0000259" key="9">
    <source>
        <dbReference type="PROSITE" id="PS52029"/>
    </source>
</evidence>
<dbReference type="GO" id="GO:0008360">
    <property type="term" value="P:regulation of cell shape"/>
    <property type="evidence" value="ECO:0007669"/>
    <property type="project" value="UniProtKB-UniRule"/>
</dbReference>
<dbReference type="PANTHER" id="PTHR30582:SF2">
    <property type="entry name" value="L,D-TRANSPEPTIDASE YCIB-RELATED"/>
    <property type="match status" value="1"/>
</dbReference>
<dbReference type="Gene3D" id="2.40.440.10">
    <property type="entry name" value="L,D-transpeptidase catalytic domain-like"/>
    <property type="match status" value="1"/>
</dbReference>
<dbReference type="InterPro" id="IPR005490">
    <property type="entry name" value="LD_TPept_cat_dom"/>
</dbReference>
<dbReference type="GO" id="GO:0071972">
    <property type="term" value="F:peptidoglycan L,D-transpeptidase activity"/>
    <property type="evidence" value="ECO:0007669"/>
    <property type="project" value="TreeGrafter"/>
</dbReference>
<dbReference type="GO" id="GO:0071555">
    <property type="term" value="P:cell wall organization"/>
    <property type="evidence" value="ECO:0007669"/>
    <property type="project" value="UniProtKB-UniRule"/>
</dbReference>
<feature type="chain" id="PRO_5015697682" description="L,D-TPase catalytic domain-containing protein" evidence="8">
    <location>
        <begin position="23"/>
        <end position="141"/>
    </location>
</feature>
<evidence type="ECO:0000256" key="2">
    <source>
        <dbReference type="ARBA" id="ARBA00005992"/>
    </source>
</evidence>